<dbReference type="STRING" id="443156.SAMN04489867_3237"/>
<keyword evidence="2" id="KW-0238">DNA-binding</keyword>
<evidence type="ECO:0000313" key="2">
    <source>
        <dbReference type="EMBL" id="SDP63701.1"/>
    </source>
</evidence>
<dbReference type="PANTHER" id="PTHR43252">
    <property type="entry name" value="TRANSCRIPTIONAL REGULATOR YQJI"/>
    <property type="match status" value="1"/>
</dbReference>
<accession>A0A1H0UC42</accession>
<protein>
    <submittedName>
        <fullName evidence="2">DNA-binding transcriptional regulator, PadR family</fullName>
    </submittedName>
</protein>
<keyword evidence="3" id="KW-1185">Reference proteome</keyword>
<reference evidence="3" key="1">
    <citation type="submission" date="2016-10" db="EMBL/GenBank/DDBJ databases">
        <authorList>
            <person name="Varghese N."/>
            <person name="Submissions S."/>
        </authorList>
    </citation>
    <scope>NUCLEOTIDE SEQUENCE [LARGE SCALE GENOMIC DNA]</scope>
    <source>
        <strain evidence="3">DSM 22329</strain>
    </source>
</reference>
<evidence type="ECO:0000313" key="3">
    <source>
        <dbReference type="Proteomes" id="UP000199077"/>
    </source>
</evidence>
<dbReference type="RefSeq" id="WP_091787752.1">
    <property type="nucleotide sequence ID" value="NZ_LT629711.1"/>
</dbReference>
<feature type="domain" description="Transcription regulator PadR N-terminal" evidence="1">
    <location>
        <begin position="11"/>
        <end position="84"/>
    </location>
</feature>
<dbReference type="AlphaFoldDB" id="A0A1H0UC42"/>
<organism evidence="2 3">
    <name type="scientific">Pedococcus dokdonensis</name>
    <dbReference type="NCBI Taxonomy" id="443156"/>
    <lineage>
        <taxon>Bacteria</taxon>
        <taxon>Bacillati</taxon>
        <taxon>Actinomycetota</taxon>
        <taxon>Actinomycetes</taxon>
        <taxon>Micrococcales</taxon>
        <taxon>Intrasporangiaceae</taxon>
        <taxon>Pedococcus</taxon>
    </lineage>
</organism>
<name>A0A1H0UC42_9MICO</name>
<dbReference type="SUPFAM" id="SSF46785">
    <property type="entry name" value="Winged helix' DNA-binding domain"/>
    <property type="match status" value="1"/>
</dbReference>
<dbReference type="EMBL" id="LT629711">
    <property type="protein sequence ID" value="SDP63701.1"/>
    <property type="molecule type" value="Genomic_DNA"/>
</dbReference>
<dbReference type="PANTHER" id="PTHR43252:SF7">
    <property type="entry name" value="TRANSCRIPTIONAL REGULATOR YQJI"/>
    <property type="match status" value="1"/>
</dbReference>
<dbReference type="Proteomes" id="UP000199077">
    <property type="component" value="Chromosome I"/>
</dbReference>
<dbReference type="OrthoDB" id="8443918at2"/>
<gene>
    <name evidence="2" type="ORF">SAMN04489867_3237</name>
</gene>
<dbReference type="GO" id="GO:0003677">
    <property type="term" value="F:DNA binding"/>
    <property type="evidence" value="ECO:0007669"/>
    <property type="project" value="UniProtKB-KW"/>
</dbReference>
<sequence>MTLTPLAISALALLNERSMHPYEMYQLLLERHEDRIVRVTPGSLYRTVDRLTADGMAEATGTGREGNRPERTTYAITDAGRTALVARIREILREPVNEFPTFALALAEAHNAPASAVCADLRDHLAVIERELSDIDCLVDKARAREVAEAYWITADYIRHMTVAQQDWINGFISRLEKGDLPWPHPQP</sequence>
<dbReference type="InterPro" id="IPR005149">
    <property type="entry name" value="Tscrpt_reg_PadR_N"/>
</dbReference>
<evidence type="ECO:0000259" key="1">
    <source>
        <dbReference type="Pfam" id="PF03551"/>
    </source>
</evidence>
<dbReference type="Gene3D" id="1.10.10.10">
    <property type="entry name" value="Winged helix-like DNA-binding domain superfamily/Winged helix DNA-binding domain"/>
    <property type="match status" value="1"/>
</dbReference>
<proteinExistence type="predicted"/>
<dbReference type="Pfam" id="PF03551">
    <property type="entry name" value="PadR"/>
    <property type="match status" value="1"/>
</dbReference>
<dbReference type="InterPro" id="IPR036388">
    <property type="entry name" value="WH-like_DNA-bd_sf"/>
</dbReference>
<dbReference type="InterPro" id="IPR036390">
    <property type="entry name" value="WH_DNA-bd_sf"/>
</dbReference>